<dbReference type="InterPro" id="IPR036593">
    <property type="entry name" value="CPE0013-like_sf"/>
</dbReference>
<dbReference type="RefSeq" id="WP_252662633.1">
    <property type="nucleotide sequence ID" value="NZ_CP098611.1"/>
</dbReference>
<dbReference type="Proteomes" id="UP001056708">
    <property type="component" value="Chromosome"/>
</dbReference>
<reference evidence="1" key="1">
    <citation type="submission" date="2022-06" db="EMBL/GenBank/DDBJ databases">
        <title>Genome sequence of Phormidium yuhuli AB48 isolated from an industrial photobioreactor environment.</title>
        <authorList>
            <person name="Qiu Y."/>
            <person name="Noonan A.J.C."/>
            <person name="Dofher K."/>
            <person name="Koch M."/>
            <person name="Kieft B."/>
            <person name="Lin X."/>
            <person name="Ziels R.M."/>
            <person name="Hallam S.J."/>
        </authorList>
    </citation>
    <scope>NUCLEOTIDE SEQUENCE</scope>
    <source>
        <strain evidence="1">AB48</strain>
    </source>
</reference>
<gene>
    <name evidence="1" type="ORF">NEA10_17520</name>
</gene>
<organism evidence="1 2">
    <name type="scientific">Phormidium yuhuli AB48</name>
    <dbReference type="NCBI Taxonomy" id="2940671"/>
    <lineage>
        <taxon>Bacteria</taxon>
        <taxon>Bacillati</taxon>
        <taxon>Cyanobacteriota</taxon>
        <taxon>Cyanophyceae</taxon>
        <taxon>Oscillatoriophycideae</taxon>
        <taxon>Oscillatoriales</taxon>
        <taxon>Oscillatoriaceae</taxon>
        <taxon>Phormidium</taxon>
        <taxon>Phormidium yuhuli</taxon>
    </lineage>
</organism>
<dbReference type="SUPFAM" id="SSF160148">
    <property type="entry name" value="CPE0013-like"/>
    <property type="match status" value="1"/>
</dbReference>
<proteinExistence type="predicted"/>
<accession>A0ABY5ANW6</accession>
<dbReference type="SUPFAM" id="SSF53706">
    <property type="entry name" value="Formate dehydrogenase/DMSO reductase, domains 1-3"/>
    <property type="match status" value="1"/>
</dbReference>
<dbReference type="Pfam" id="PF07892">
    <property type="entry name" value="DUF1667"/>
    <property type="match status" value="1"/>
</dbReference>
<dbReference type="PANTHER" id="PTHR39450:SF1">
    <property type="entry name" value="DUF1667 DOMAIN-CONTAINING PROTEIN"/>
    <property type="match status" value="1"/>
</dbReference>
<protein>
    <submittedName>
        <fullName evidence="1">DUF1667 domain-containing protein</fullName>
    </submittedName>
</protein>
<dbReference type="PANTHER" id="PTHR39450">
    <property type="entry name" value="MOLYBDOPTERIN OXIDOREDUCTASE, 4FE-4S CLUSTER-BINDING SUBUNIT"/>
    <property type="match status" value="1"/>
</dbReference>
<evidence type="ECO:0000313" key="1">
    <source>
        <dbReference type="EMBL" id="USR90608.1"/>
    </source>
</evidence>
<keyword evidence="2" id="KW-1185">Reference proteome</keyword>
<dbReference type="EMBL" id="CP098611">
    <property type="protein sequence ID" value="USR90608.1"/>
    <property type="molecule type" value="Genomic_DNA"/>
</dbReference>
<evidence type="ECO:0000313" key="2">
    <source>
        <dbReference type="Proteomes" id="UP001056708"/>
    </source>
</evidence>
<name>A0ABY5ANW6_9CYAN</name>
<sequence length="128" mass="14052">MTTATQQPETTHYLCIGCPMGCRLEVDDIEGEVVEVRGNSCRRGDAYGRQEHVAPKRMVTTTVRVEKGRWARLPVKTRDAIPKELMGDLCDALHSLTLEAPVSMGDVVLGNALDTGVDVVASRDMPRE</sequence>
<dbReference type="InterPro" id="IPR012460">
    <property type="entry name" value="DUF1667"/>
</dbReference>
<dbReference type="Gene3D" id="3.10.530.10">
    <property type="entry name" value="CPE0013-like"/>
    <property type="match status" value="1"/>
</dbReference>